<feature type="domain" description="MobA/VirD2-like nuclease" evidence="2">
    <location>
        <begin position="46"/>
        <end position="155"/>
    </location>
</feature>
<feature type="compositionally biased region" description="Polar residues" evidence="1">
    <location>
        <begin position="598"/>
        <end position="611"/>
    </location>
</feature>
<dbReference type="EMBL" id="JBHUHV010000026">
    <property type="protein sequence ID" value="MFD2067006.1"/>
    <property type="molecule type" value="Genomic_DNA"/>
</dbReference>
<feature type="region of interest" description="Disordered" evidence="1">
    <location>
        <begin position="618"/>
        <end position="647"/>
    </location>
</feature>
<reference evidence="4" key="1">
    <citation type="journal article" date="2019" name="Int. J. Syst. Evol. Microbiol.">
        <title>The Global Catalogue of Microorganisms (GCM) 10K type strain sequencing project: providing services to taxonomists for standard genome sequencing and annotation.</title>
        <authorList>
            <consortium name="The Broad Institute Genomics Platform"/>
            <consortium name="The Broad Institute Genome Sequencing Center for Infectious Disease"/>
            <person name="Wu L."/>
            <person name="Ma J."/>
        </authorList>
    </citation>
    <scope>NUCLEOTIDE SEQUENCE [LARGE SCALE GENOMIC DNA]</scope>
    <source>
        <strain evidence="4">JCM 16545</strain>
    </source>
</reference>
<comment type="caution">
    <text evidence="3">The sequence shown here is derived from an EMBL/GenBank/DDBJ whole genome shotgun (WGS) entry which is preliminary data.</text>
</comment>
<name>A0ABW4WXN2_9BACT</name>
<feature type="region of interest" description="Disordered" evidence="1">
    <location>
        <begin position="592"/>
        <end position="611"/>
    </location>
</feature>
<evidence type="ECO:0000256" key="1">
    <source>
        <dbReference type="SAM" id="MobiDB-lite"/>
    </source>
</evidence>
<evidence type="ECO:0000313" key="3">
    <source>
        <dbReference type="EMBL" id="MFD2067006.1"/>
    </source>
</evidence>
<evidence type="ECO:0000313" key="4">
    <source>
        <dbReference type="Proteomes" id="UP001597369"/>
    </source>
</evidence>
<dbReference type="Pfam" id="PF03432">
    <property type="entry name" value="Relaxase"/>
    <property type="match status" value="1"/>
</dbReference>
<gene>
    <name evidence="3" type="ORF">ACFSKU_08930</name>
</gene>
<dbReference type="RefSeq" id="WP_229963021.1">
    <property type="nucleotide sequence ID" value="NZ_JAJJWI010000043.1"/>
</dbReference>
<dbReference type="InterPro" id="IPR005094">
    <property type="entry name" value="Endonuclease_MobA/VirD2"/>
</dbReference>
<sequence length="647" mass="72551">MIATPVRGNDFRGIFDYHEKKVREGVAREIGRSENLEGLDKGGLIEDFNLNVEQHISAQTKGRKLERFTFHPHLDFAKEDFDKLSDELLHEIAMRYMKAMGYGDCEYVLYRHEDREHPHIHIVSSVIDKNGNRVANNKEKEKSFQICRALEKEYGFVIATDRSRVMEQEFERHKEEVGKIREGKIDELNLNFEYGAKLLINRAVNAAFSHPDIFTFEDFEKRLRQEGVKVLEVEKEGKVIGLRYAVNENTKGKSPFSVKASETEKRATLGKLEELFKKNDLLKKASVCTLVDQAIRRGAASFVSLRDQLALDGVRLLLHENKGGVYGLSFEQDGRVYKGSELKGKGYSVHEISQRLAANQPGYEKSLEELKKLIRASIDKAVKEQKVFNLATLKNALLLDGITLLEAKNSGGVYGLSFEKEGKVFKGSDLNEGYNKQYSFKGIMASLQKNDPAHVVKTAYSSISKHTDALGTLVQLHAMGISFSKGYFNPEGFQKGVPIAHVMEDSHIRDFQNVDGAAKVFFDEKLTKKERELILAVFTIDNPAATSLEVLEAETNALLLISKGTMLKLPAGVKESFGKRAMKIISLGDSMKPATPTPLMQRTTDSPKGTSIAKTIQGLAGQIGDAGSMKKKKKKKDEEDEGYYHSL</sequence>
<proteinExistence type="predicted"/>
<accession>A0ABW4WXN2</accession>
<dbReference type="Proteomes" id="UP001597369">
    <property type="component" value="Unassembled WGS sequence"/>
</dbReference>
<keyword evidence="4" id="KW-1185">Reference proteome</keyword>
<evidence type="ECO:0000259" key="2">
    <source>
        <dbReference type="Pfam" id="PF03432"/>
    </source>
</evidence>
<protein>
    <submittedName>
        <fullName evidence="3">Relaxase/mobilization nuclease domain-containing protein</fullName>
    </submittedName>
</protein>
<organism evidence="3 4">
    <name type="scientific">Pontibacter silvestris</name>
    <dbReference type="NCBI Taxonomy" id="2305183"/>
    <lineage>
        <taxon>Bacteria</taxon>
        <taxon>Pseudomonadati</taxon>
        <taxon>Bacteroidota</taxon>
        <taxon>Cytophagia</taxon>
        <taxon>Cytophagales</taxon>
        <taxon>Hymenobacteraceae</taxon>
        <taxon>Pontibacter</taxon>
    </lineage>
</organism>